<accession>C8PC90</accession>
<keyword evidence="2" id="KW-1185">Reference proteome</keyword>
<sequence length="39" mass="4672">MFEKSTVRIVVFLFFKLTKREVTYALVISLLKNLFSYLI</sequence>
<evidence type="ECO:0000313" key="2">
    <source>
        <dbReference type="Proteomes" id="UP000004115"/>
    </source>
</evidence>
<dbReference type="Proteomes" id="UP000004115">
    <property type="component" value="Unassembled WGS sequence"/>
</dbReference>
<reference evidence="1 2" key="1">
    <citation type="submission" date="2009-09" db="EMBL/GenBank/DDBJ databases">
        <authorList>
            <person name="Qin X."/>
            <person name="Bachman B."/>
            <person name="Battles P."/>
            <person name="Bell A."/>
            <person name="Bess C."/>
            <person name="Bickham C."/>
            <person name="Chaboub L."/>
            <person name="Chen D."/>
            <person name="Coyle M."/>
            <person name="Deiros D.R."/>
            <person name="Dinh H."/>
            <person name="Forbes L."/>
            <person name="Fowler G."/>
            <person name="Francisco L."/>
            <person name="Fu Q."/>
            <person name="Gubbala S."/>
            <person name="Hale W."/>
            <person name="Han Y."/>
            <person name="Hemphill L."/>
            <person name="Highlander S.K."/>
            <person name="Hirani K."/>
            <person name="Hogues M."/>
            <person name="Jackson L."/>
            <person name="Jakkamsetti A."/>
            <person name="Javaid M."/>
            <person name="Jiang H."/>
            <person name="Korchina V."/>
            <person name="Kovar C."/>
            <person name="Lara F."/>
            <person name="Lee S."/>
            <person name="Mata R."/>
            <person name="Mathew T."/>
            <person name="Moen C."/>
            <person name="Morales K."/>
            <person name="Munidasa M."/>
            <person name="Nazareth L."/>
            <person name="Ngo R."/>
            <person name="Nguyen L."/>
            <person name="Okwuonu G."/>
            <person name="Ongeri F."/>
            <person name="Patil S."/>
            <person name="Petrosino J."/>
            <person name="Pham C."/>
            <person name="Pham P."/>
            <person name="Pu L.-L."/>
            <person name="Puazo M."/>
            <person name="Raj R."/>
            <person name="Reid J."/>
            <person name="Rouhana J."/>
            <person name="Saada N."/>
            <person name="Shang Y."/>
            <person name="Simmons D."/>
            <person name="Thornton R."/>
            <person name="Warren J."/>
            <person name="Weissenberger G."/>
            <person name="Zhang J."/>
            <person name="Zhang L."/>
            <person name="Zhou C."/>
            <person name="Zhu D."/>
            <person name="Muzny D."/>
            <person name="Worley K."/>
            <person name="Gibbs R."/>
        </authorList>
    </citation>
    <scope>NUCLEOTIDE SEQUENCE [LARGE SCALE GENOMIC DNA]</scope>
    <source>
        <strain evidence="1 2">DSM 13335</strain>
    </source>
</reference>
<dbReference type="AlphaFoldDB" id="C8PC90"/>
<dbReference type="HOGENOM" id="CLU_3311748_0_0_9"/>
<evidence type="ECO:0000313" key="1">
    <source>
        <dbReference type="EMBL" id="EEW51822.1"/>
    </source>
</evidence>
<proteinExistence type="predicted"/>
<gene>
    <name evidence="1" type="ORF">HMPREF0520_0710</name>
</gene>
<protein>
    <submittedName>
        <fullName evidence="1">Uncharacterized protein</fullName>
    </submittedName>
</protein>
<dbReference type="EMBL" id="ACLN01000007">
    <property type="protein sequence ID" value="EEW51822.1"/>
    <property type="molecule type" value="Genomic_DNA"/>
</dbReference>
<name>C8PC90_9LACO</name>
<organism evidence="1 2">
    <name type="scientific">Lactobacillus iners DSM 13335</name>
    <dbReference type="NCBI Taxonomy" id="525328"/>
    <lineage>
        <taxon>Bacteria</taxon>
        <taxon>Bacillati</taxon>
        <taxon>Bacillota</taxon>
        <taxon>Bacilli</taxon>
        <taxon>Lactobacillales</taxon>
        <taxon>Lactobacillaceae</taxon>
        <taxon>Lactobacillus</taxon>
    </lineage>
</organism>
<comment type="caution">
    <text evidence="1">The sequence shown here is derived from an EMBL/GenBank/DDBJ whole genome shotgun (WGS) entry which is preliminary data.</text>
</comment>